<reference evidence="3" key="1">
    <citation type="submission" date="2025-08" db="UniProtKB">
        <authorList>
            <consortium name="RefSeq"/>
        </authorList>
    </citation>
    <scope>IDENTIFICATION</scope>
    <source>
        <tissue evidence="3">Whole body</tissue>
    </source>
</reference>
<dbReference type="PANTHER" id="PTHR11257:SF13">
    <property type="entry name" value="GEO07322P1"/>
    <property type="match status" value="1"/>
</dbReference>
<proteinExistence type="predicted"/>
<dbReference type="RefSeq" id="XP_026494720.2">
    <property type="nucleotide sequence ID" value="XM_026638935.2"/>
</dbReference>
<dbReference type="GeneID" id="113399724"/>
<sequence length="125" mass="14152">MKTIVVLATVFAAALALPADTYNPRYDNFNAQELVDNERLLKSYVKCFLGKGPCTSEGSDFKRVIPDALRTKCAKCTPKQRQLIRVVVHGIQTKLPSQWDELIQKEDPTGEYIEAFKQFLSESQK</sequence>
<organism evidence="2 3">
    <name type="scientific">Vanessa tameamea</name>
    <name type="common">Kamehameha butterfly</name>
    <dbReference type="NCBI Taxonomy" id="334116"/>
    <lineage>
        <taxon>Eukaryota</taxon>
        <taxon>Metazoa</taxon>
        <taxon>Ecdysozoa</taxon>
        <taxon>Arthropoda</taxon>
        <taxon>Hexapoda</taxon>
        <taxon>Insecta</taxon>
        <taxon>Pterygota</taxon>
        <taxon>Neoptera</taxon>
        <taxon>Endopterygota</taxon>
        <taxon>Lepidoptera</taxon>
        <taxon>Glossata</taxon>
        <taxon>Ditrysia</taxon>
        <taxon>Papilionoidea</taxon>
        <taxon>Nymphalidae</taxon>
        <taxon>Nymphalinae</taxon>
        <taxon>Vanessa</taxon>
    </lineage>
</organism>
<evidence type="ECO:0000313" key="3">
    <source>
        <dbReference type="RefSeq" id="XP_026494720.2"/>
    </source>
</evidence>
<accession>A0A8B8ICF8</accession>
<dbReference type="InterPro" id="IPR036682">
    <property type="entry name" value="OS_D_A10/PebIII_sf"/>
</dbReference>
<dbReference type="Gene3D" id="1.10.2080.10">
    <property type="entry name" value="Insect odorant-binding protein A10/Ejaculatory bulb-specific protein 3"/>
    <property type="match status" value="1"/>
</dbReference>
<keyword evidence="1" id="KW-0732">Signal</keyword>
<dbReference type="OrthoDB" id="6344725at2759"/>
<protein>
    <submittedName>
        <fullName evidence="3">Allergen Tha p 1-like</fullName>
    </submittedName>
</protein>
<gene>
    <name evidence="3" type="primary">LOC113399724</name>
</gene>
<name>A0A8B8ICF8_VANTA</name>
<feature type="signal peptide" evidence="1">
    <location>
        <begin position="1"/>
        <end position="16"/>
    </location>
</feature>
<keyword evidence="2" id="KW-1185">Reference proteome</keyword>
<dbReference type="InterPro" id="IPR005055">
    <property type="entry name" value="A10/PebIII"/>
</dbReference>
<feature type="chain" id="PRO_5046847188" evidence="1">
    <location>
        <begin position="17"/>
        <end position="125"/>
    </location>
</feature>
<dbReference type="OMA" id="TCAKCTP"/>
<dbReference type="Proteomes" id="UP001652626">
    <property type="component" value="Chromosome 18"/>
</dbReference>
<evidence type="ECO:0000313" key="2">
    <source>
        <dbReference type="Proteomes" id="UP001652626"/>
    </source>
</evidence>
<dbReference type="Pfam" id="PF03392">
    <property type="entry name" value="OS-D"/>
    <property type="match status" value="1"/>
</dbReference>
<dbReference type="PANTHER" id="PTHR11257">
    <property type="entry name" value="CHEMOSENSORY PROTEIN-RELATED"/>
    <property type="match status" value="1"/>
</dbReference>
<evidence type="ECO:0000256" key="1">
    <source>
        <dbReference type="SAM" id="SignalP"/>
    </source>
</evidence>
<dbReference type="SUPFAM" id="SSF100910">
    <property type="entry name" value="Chemosensory protein Csp2"/>
    <property type="match status" value="1"/>
</dbReference>